<dbReference type="InterPro" id="IPR038695">
    <property type="entry name" value="Saro_0823-like_sf"/>
</dbReference>
<keyword evidence="2" id="KW-1185">Reference proteome</keyword>
<reference evidence="1 2" key="1">
    <citation type="journal article" date="2024" name="Chem. Sci.">
        <title>Discovery of megapolipeptins by genome mining of a Burkholderiales bacteria collection.</title>
        <authorList>
            <person name="Paulo B.S."/>
            <person name="Recchia M.J.J."/>
            <person name="Lee S."/>
            <person name="Fergusson C.H."/>
            <person name="Romanowski S.B."/>
            <person name="Hernandez A."/>
            <person name="Krull N."/>
            <person name="Liu D.Y."/>
            <person name="Cavanagh H."/>
            <person name="Bos A."/>
            <person name="Gray C.A."/>
            <person name="Murphy B.T."/>
            <person name="Linington R.G."/>
            <person name="Eustaquio A.S."/>
        </authorList>
    </citation>
    <scope>NUCLEOTIDE SEQUENCE [LARGE SCALE GENOMIC DNA]</scope>
    <source>
        <strain evidence="1 2">RL17-351-BIE-A</strain>
    </source>
</reference>
<proteinExistence type="predicted"/>
<evidence type="ECO:0000313" key="1">
    <source>
        <dbReference type="EMBL" id="MFM0241145.1"/>
    </source>
</evidence>
<dbReference type="InterPro" id="IPR003795">
    <property type="entry name" value="DUF192"/>
</dbReference>
<sequence>MKLARLYIRGRDIGVDVSITETAQERMRGLLGHDALASDQALLLRRCGSIHTFGMRFAIDVLFLDRQLRVVAINHDVPRRRMRFSLRAAHTLEMAACAARLHGLAVGDSLVFEAAS</sequence>
<organism evidence="1 2">
    <name type="scientific">Paraburkholderia phytofirmans</name>
    <dbReference type="NCBI Taxonomy" id="261302"/>
    <lineage>
        <taxon>Bacteria</taxon>
        <taxon>Pseudomonadati</taxon>
        <taxon>Pseudomonadota</taxon>
        <taxon>Betaproteobacteria</taxon>
        <taxon>Burkholderiales</taxon>
        <taxon>Burkholderiaceae</taxon>
        <taxon>Paraburkholderia</taxon>
    </lineage>
</organism>
<evidence type="ECO:0000313" key="2">
    <source>
        <dbReference type="Proteomes" id="UP001629274"/>
    </source>
</evidence>
<protein>
    <submittedName>
        <fullName evidence="1">DUF192 domain-containing protein</fullName>
    </submittedName>
</protein>
<dbReference type="EMBL" id="JAQQDR010000008">
    <property type="protein sequence ID" value="MFM0241145.1"/>
    <property type="molecule type" value="Genomic_DNA"/>
</dbReference>
<dbReference type="Pfam" id="PF02643">
    <property type="entry name" value="DUF192"/>
    <property type="match status" value="1"/>
</dbReference>
<gene>
    <name evidence="1" type="ORF">PQR03_23715</name>
</gene>
<accession>A0ABW9BN35</accession>
<dbReference type="Proteomes" id="UP001629274">
    <property type="component" value="Unassembled WGS sequence"/>
</dbReference>
<dbReference type="RefSeq" id="WP_408261445.1">
    <property type="nucleotide sequence ID" value="NZ_JAQQCK010000004.1"/>
</dbReference>
<comment type="caution">
    <text evidence="1">The sequence shown here is derived from an EMBL/GenBank/DDBJ whole genome shotgun (WGS) entry which is preliminary data.</text>
</comment>
<name>A0ABW9BN35_9BURK</name>
<dbReference type="Gene3D" id="2.60.120.1140">
    <property type="entry name" value="Protein of unknown function DUF192"/>
    <property type="match status" value="1"/>
</dbReference>